<dbReference type="GO" id="GO:0005886">
    <property type="term" value="C:plasma membrane"/>
    <property type="evidence" value="ECO:0007669"/>
    <property type="project" value="UniProtKB-SubCell"/>
</dbReference>
<accession>A0A3R9GCQ6</accession>
<dbReference type="EC" id="2.4.1.-" evidence="10"/>
<evidence type="ECO:0000313" key="11">
    <source>
        <dbReference type="EMBL" id="MDV7022177.1"/>
    </source>
</evidence>
<keyword evidence="14" id="KW-1185">Reference proteome</keyword>
<sequence length="442" mass="50507">MIDRLIAFLVLCLVFSIPLGVAVIFTGEMMLNFVFFWPLFMSAIWITGGIYFWFYRERKWPWGKEVPPPALEGNPLISILIPCYNEGLNARETVEAALAQRYENIEVIAINDGSSDNTADVLDQLAAEYPRLRVIHLAENQGKAVALKTGAAAARSDFLVCIDGDALLDRDTAAYLVAPLLQFPRVGAVTGNPRIRTRSTLIGRVQVGEFSSIIGLIKRTQRIYGQVFTVSGVIAAFRRSALAEVGYWSPDMITEDIDISWKLQLRHWSIFFEPRALCWILMPETLKGLWKQRLRWAQGGAEVFLVNMRRLAAWEYRRMWPLYWEFTLSTTWAFAYAMSVVLFVLGYLVPMPEDLQIHSLFPPAFTGLMLGVVCLLQFLVSLLIERRYEKGIAGSLFWVIWFPVVYWMLSLFTTLVAFPKVMLKRQRARARWVSPDRGIGRI</sequence>
<protein>
    <recommendedName>
        <fullName evidence="9 10">Poly-beta-1,6-N-acetyl-D-glucosamine synthase</fullName>
        <shortName evidence="10">Poly-beta-1,6-GlcNAc synthase</shortName>
        <ecNumber evidence="10">2.4.1.-</ecNumber>
    </recommendedName>
</protein>
<keyword evidence="8 10" id="KW-0472">Membrane</keyword>
<keyword evidence="6 10" id="KW-0812">Transmembrane</keyword>
<evidence type="ECO:0000256" key="3">
    <source>
        <dbReference type="ARBA" id="ARBA00022475"/>
    </source>
</evidence>
<dbReference type="EMBL" id="JAWLOF010000003">
    <property type="protein sequence ID" value="MDV7022177.1"/>
    <property type="molecule type" value="Genomic_DNA"/>
</dbReference>
<dbReference type="InterPro" id="IPR029044">
    <property type="entry name" value="Nucleotide-diphossugar_trans"/>
</dbReference>
<evidence type="ECO:0000256" key="9">
    <source>
        <dbReference type="NCBIfam" id="TIGR03937"/>
    </source>
</evidence>
<evidence type="ECO:0000313" key="13">
    <source>
        <dbReference type="Proteomes" id="UP000275331"/>
    </source>
</evidence>
<feature type="transmembrane region" description="Helical" evidence="10">
    <location>
        <begin position="32"/>
        <end position="54"/>
    </location>
</feature>
<feature type="transmembrane region" description="Helical" evidence="10">
    <location>
        <begin position="326"/>
        <end position="348"/>
    </location>
</feature>
<organism evidence="12 13">
    <name type="scientific">Atlantibacter subterraneus</name>
    <dbReference type="NCBI Taxonomy" id="255519"/>
    <lineage>
        <taxon>Bacteria</taxon>
        <taxon>Pseudomonadati</taxon>
        <taxon>Pseudomonadota</taxon>
        <taxon>Gammaproteobacteria</taxon>
        <taxon>Enterobacterales</taxon>
        <taxon>Enterobacteriaceae</taxon>
        <taxon>Atlantibacter</taxon>
    </lineage>
</organism>
<dbReference type="PANTHER" id="PTHR43630:SF1">
    <property type="entry name" value="POLY-BETA-1,6-N-ACETYL-D-GLUCOSAMINE SYNTHASE"/>
    <property type="match status" value="1"/>
</dbReference>
<dbReference type="Proteomes" id="UP001187066">
    <property type="component" value="Unassembled WGS sequence"/>
</dbReference>
<feature type="transmembrane region" description="Helical" evidence="10">
    <location>
        <begin position="396"/>
        <end position="418"/>
    </location>
</feature>
<dbReference type="SUPFAM" id="SSF53448">
    <property type="entry name" value="Nucleotide-diphospho-sugar transferases"/>
    <property type="match status" value="1"/>
</dbReference>
<evidence type="ECO:0000256" key="10">
    <source>
        <dbReference type="RuleBase" id="RU364028"/>
    </source>
</evidence>
<evidence type="ECO:0000256" key="7">
    <source>
        <dbReference type="ARBA" id="ARBA00022989"/>
    </source>
</evidence>
<reference evidence="11 14" key="2">
    <citation type="submission" date="2023-10" db="EMBL/GenBank/DDBJ databases">
        <authorList>
            <person name="Dale J."/>
        </authorList>
    </citation>
    <scope>NUCLEOTIDE SEQUENCE [LARGE SCALE GENOMIC DNA]</scope>
    <source>
        <strain evidence="11 14">2023EL-00970</strain>
    </source>
</reference>
<evidence type="ECO:0000313" key="14">
    <source>
        <dbReference type="Proteomes" id="UP001187066"/>
    </source>
</evidence>
<dbReference type="Gene3D" id="3.90.550.10">
    <property type="entry name" value="Spore Coat Polysaccharide Biosynthesis Protein SpsA, Chain A"/>
    <property type="match status" value="1"/>
</dbReference>
<feature type="transmembrane region" description="Helical" evidence="10">
    <location>
        <begin position="360"/>
        <end position="384"/>
    </location>
</feature>
<dbReference type="GO" id="GO:0008375">
    <property type="term" value="F:acetylglucosaminyltransferase activity"/>
    <property type="evidence" value="ECO:0007669"/>
    <property type="project" value="UniProtKB-UniRule"/>
</dbReference>
<dbReference type="RefSeq" id="WP_125292705.1">
    <property type="nucleotide sequence ID" value="NZ_CP100494.1"/>
</dbReference>
<evidence type="ECO:0000256" key="5">
    <source>
        <dbReference type="ARBA" id="ARBA00022679"/>
    </source>
</evidence>
<proteinExistence type="inferred from homology"/>
<dbReference type="GeneID" id="84663108"/>
<dbReference type="EMBL" id="RHXB01000003">
    <property type="protein sequence ID" value="RSE27966.1"/>
    <property type="molecule type" value="Genomic_DNA"/>
</dbReference>
<evidence type="ECO:0000256" key="8">
    <source>
        <dbReference type="ARBA" id="ARBA00023136"/>
    </source>
</evidence>
<keyword evidence="4 10" id="KW-0328">Glycosyltransferase</keyword>
<keyword evidence="7 10" id="KW-1133">Transmembrane helix</keyword>
<dbReference type="NCBIfam" id="TIGR03937">
    <property type="entry name" value="PgaC_IcaA"/>
    <property type="match status" value="1"/>
</dbReference>
<evidence type="ECO:0000256" key="6">
    <source>
        <dbReference type="ARBA" id="ARBA00022692"/>
    </source>
</evidence>
<reference evidence="12 13" key="1">
    <citation type="submission" date="2018-10" db="EMBL/GenBank/DDBJ databases">
        <title>Transmission dynamics of multidrug resistant bacteria on intensive care unit surfaces.</title>
        <authorList>
            <person name="D'Souza A.W."/>
            <person name="Potter R.F."/>
            <person name="Wallace M."/>
            <person name="Shupe A."/>
            <person name="Patel S."/>
            <person name="Sun S."/>
            <person name="Gul D."/>
            <person name="Kwon J.H."/>
            <person name="Andleeb S."/>
            <person name="Burnham C.-A.D."/>
            <person name="Dantas G."/>
        </authorList>
    </citation>
    <scope>NUCLEOTIDE SEQUENCE [LARGE SCALE GENOMIC DNA]</scope>
    <source>
        <strain evidence="12 13">AS_373</strain>
    </source>
</reference>
<dbReference type="CDD" id="cd06423">
    <property type="entry name" value="CESA_like"/>
    <property type="match status" value="1"/>
</dbReference>
<comment type="subcellular location">
    <subcellularLocation>
        <location evidence="1 10">Cell membrane</location>
        <topology evidence="1 10">Multi-pass membrane protein</topology>
    </subcellularLocation>
</comment>
<evidence type="ECO:0000256" key="2">
    <source>
        <dbReference type="ARBA" id="ARBA00006739"/>
    </source>
</evidence>
<dbReference type="AlphaFoldDB" id="A0A3R9GCQ6"/>
<keyword evidence="5 10" id="KW-0808">Transferase</keyword>
<evidence type="ECO:0000256" key="1">
    <source>
        <dbReference type="ARBA" id="ARBA00004651"/>
    </source>
</evidence>
<dbReference type="InterPro" id="IPR023853">
    <property type="entry name" value="PGA_PgaC/IcaA"/>
</dbReference>
<dbReference type="OrthoDB" id="276604at2"/>
<comment type="caution">
    <text evidence="12">The sequence shown here is derived from an EMBL/GenBank/DDBJ whole genome shotgun (WGS) entry which is preliminary data.</text>
</comment>
<dbReference type="GO" id="GO:0043708">
    <property type="term" value="P:cell adhesion involved in biofilm formation"/>
    <property type="evidence" value="ECO:0007669"/>
    <property type="project" value="InterPro"/>
</dbReference>
<dbReference type="Proteomes" id="UP000275331">
    <property type="component" value="Unassembled WGS sequence"/>
</dbReference>
<gene>
    <name evidence="11" type="primary">pgaC</name>
    <name evidence="12" type="ORF">EGT71_06155</name>
    <name evidence="11" type="ORF">R4P48_05715</name>
</gene>
<dbReference type="Pfam" id="PF13641">
    <property type="entry name" value="Glyco_tranf_2_3"/>
    <property type="match status" value="1"/>
</dbReference>
<comment type="similarity">
    <text evidence="2 10">Belongs to the glycosyltransferase 2 family.</text>
</comment>
<evidence type="ECO:0000313" key="12">
    <source>
        <dbReference type="EMBL" id="RSE27966.1"/>
    </source>
</evidence>
<evidence type="ECO:0000256" key="4">
    <source>
        <dbReference type="ARBA" id="ARBA00022676"/>
    </source>
</evidence>
<keyword evidence="3 10" id="KW-1003">Cell membrane</keyword>
<dbReference type="PANTHER" id="PTHR43630">
    <property type="entry name" value="POLY-BETA-1,6-N-ACETYL-D-GLUCOSAMINE SYNTHASE"/>
    <property type="match status" value="1"/>
</dbReference>
<name>A0A3R9GCQ6_9ENTR</name>